<evidence type="ECO:0000256" key="1">
    <source>
        <dbReference type="SAM" id="Coils"/>
    </source>
</evidence>
<sequence length="156" mass="18012">MSLQYRGTKSGSSEEDNGGHRHHHRRTPSSWKQEQVVGERAEETSEGQTTSDGGSLSVVERLRAEKLKLEKDMLRLEKQNRQLLDENKKLKVQKQVVVHSEEGLRRVLDQDPLVNMSCFGHNNYKNVSDLYFELQHEICWLERDDLATLAAELLEV</sequence>
<name>A0A7J6MFF2_PEROL</name>
<dbReference type="Proteomes" id="UP000572268">
    <property type="component" value="Unassembled WGS sequence"/>
</dbReference>
<evidence type="ECO:0000313" key="6">
    <source>
        <dbReference type="Proteomes" id="UP000572268"/>
    </source>
</evidence>
<protein>
    <submittedName>
        <fullName evidence="4">Uncharacterized protein</fullName>
    </submittedName>
</protein>
<evidence type="ECO:0000256" key="2">
    <source>
        <dbReference type="SAM" id="MobiDB-lite"/>
    </source>
</evidence>
<dbReference type="EMBL" id="JABANN010000425">
    <property type="protein sequence ID" value="KAF4659562.1"/>
    <property type="molecule type" value="Genomic_DNA"/>
</dbReference>
<feature type="region of interest" description="Disordered" evidence="2">
    <location>
        <begin position="1"/>
        <end position="57"/>
    </location>
</feature>
<organism evidence="4 5">
    <name type="scientific">Perkinsus olseni</name>
    <name type="common">Perkinsus atlanticus</name>
    <dbReference type="NCBI Taxonomy" id="32597"/>
    <lineage>
        <taxon>Eukaryota</taxon>
        <taxon>Sar</taxon>
        <taxon>Alveolata</taxon>
        <taxon>Perkinsozoa</taxon>
        <taxon>Perkinsea</taxon>
        <taxon>Perkinsida</taxon>
        <taxon>Perkinsidae</taxon>
        <taxon>Perkinsus</taxon>
    </lineage>
</organism>
<comment type="caution">
    <text evidence="4">The sequence shown here is derived from an EMBL/GenBank/DDBJ whole genome shotgun (WGS) entry which is preliminary data.</text>
</comment>
<feature type="compositionally biased region" description="Polar residues" evidence="2">
    <location>
        <begin position="1"/>
        <end position="11"/>
    </location>
</feature>
<reference evidence="5 6" key="1">
    <citation type="submission" date="2020-04" db="EMBL/GenBank/DDBJ databases">
        <title>Perkinsus olseni comparative genomics.</title>
        <authorList>
            <person name="Bogema D.R."/>
        </authorList>
    </citation>
    <scope>NUCLEOTIDE SEQUENCE [LARGE SCALE GENOMIC DNA]</scope>
    <source>
        <strain evidence="4">ATCC PRA-179</strain>
        <strain evidence="3">ATCC PRA-31</strain>
    </source>
</reference>
<evidence type="ECO:0000313" key="4">
    <source>
        <dbReference type="EMBL" id="KAF4670283.1"/>
    </source>
</evidence>
<proteinExistence type="predicted"/>
<dbReference type="EMBL" id="JABAHT010000012">
    <property type="protein sequence ID" value="KAF4670283.1"/>
    <property type="molecule type" value="Genomic_DNA"/>
</dbReference>
<evidence type="ECO:0000313" key="3">
    <source>
        <dbReference type="EMBL" id="KAF4659562.1"/>
    </source>
</evidence>
<accession>A0A7J6MFF2</accession>
<evidence type="ECO:0000313" key="5">
    <source>
        <dbReference type="Proteomes" id="UP000570595"/>
    </source>
</evidence>
<gene>
    <name evidence="3" type="ORF">FOL46_006554</name>
    <name evidence="4" type="ORF">FOZ61_000944</name>
</gene>
<dbReference type="AlphaFoldDB" id="A0A7J6MFF2"/>
<feature type="coiled-coil region" evidence="1">
    <location>
        <begin position="59"/>
        <end position="93"/>
    </location>
</feature>
<keyword evidence="1" id="KW-0175">Coiled coil</keyword>
<dbReference type="Proteomes" id="UP000570595">
    <property type="component" value="Unassembled WGS sequence"/>
</dbReference>